<evidence type="ECO:0000313" key="3">
    <source>
        <dbReference type="Proteomes" id="UP000677054"/>
    </source>
</evidence>
<dbReference type="Proteomes" id="UP000677054">
    <property type="component" value="Unassembled WGS sequence"/>
</dbReference>
<sequence length="160" mass="17466">MHQTLTTFPSEGGLNDGRTAFLPVRSTSLEVGQTLRFPSGKIPDAESKRRERNPATLLPPPRQSARQRVPVHARATPLTLLTLLSLSRIPGKGKLSRPPSRSRPQVGRLPQCGSAQWAISSFFPLVVSPSRFVWNKMDSVGILLDSLVAGRLQRATPPGE</sequence>
<feature type="region of interest" description="Disordered" evidence="1">
    <location>
        <begin position="36"/>
        <end position="71"/>
    </location>
</feature>
<evidence type="ECO:0000313" key="2">
    <source>
        <dbReference type="EMBL" id="CAD7246991.1"/>
    </source>
</evidence>
<dbReference type="EMBL" id="CAJPEV010001300">
    <property type="protein sequence ID" value="CAG0891910.1"/>
    <property type="molecule type" value="Genomic_DNA"/>
</dbReference>
<dbReference type="EMBL" id="LR900817">
    <property type="protein sequence ID" value="CAD7246991.1"/>
    <property type="molecule type" value="Genomic_DNA"/>
</dbReference>
<gene>
    <name evidence="2" type="ORF">DSTB1V02_LOCUS6833</name>
</gene>
<organism evidence="2">
    <name type="scientific">Darwinula stevensoni</name>
    <dbReference type="NCBI Taxonomy" id="69355"/>
    <lineage>
        <taxon>Eukaryota</taxon>
        <taxon>Metazoa</taxon>
        <taxon>Ecdysozoa</taxon>
        <taxon>Arthropoda</taxon>
        <taxon>Crustacea</taxon>
        <taxon>Oligostraca</taxon>
        <taxon>Ostracoda</taxon>
        <taxon>Podocopa</taxon>
        <taxon>Podocopida</taxon>
        <taxon>Darwinulocopina</taxon>
        <taxon>Darwinuloidea</taxon>
        <taxon>Darwinulidae</taxon>
        <taxon>Darwinula</taxon>
    </lineage>
</organism>
<name>A0A7R8XJ62_9CRUS</name>
<keyword evidence="3" id="KW-1185">Reference proteome</keyword>
<protein>
    <submittedName>
        <fullName evidence="2">Uncharacterized protein</fullName>
    </submittedName>
</protein>
<reference evidence="2" key="1">
    <citation type="submission" date="2020-11" db="EMBL/GenBank/DDBJ databases">
        <authorList>
            <person name="Tran Van P."/>
        </authorList>
    </citation>
    <scope>NUCLEOTIDE SEQUENCE</scope>
</reference>
<accession>A0A7R8XJ62</accession>
<feature type="region of interest" description="Disordered" evidence="1">
    <location>
        <begin position="90"/>
        <end position="109"/>
    </location>
</feature>
<evidence type="ECO:0000256" key="1">
    <source>
        <dbReference type="SAM" id="MobiDB-lite"/>
    </source>
</evidence>
<feature type="compositionally biased region" description="Basic and acidic residues" evidence="1">
    <location>
        <begin position="43"/>
        <end position="53"/>
    </location>
</feature>
<proteinExistence type="predicted"/>
<dbReference type="AlphaFoldDB" id="A0A7R8XJ62"/>